<feature type="region of interest" description="Disordered" evidence="1">
    <location>
        <begin position="41"/>
        <end position="63"/>
    </location>
</feature>
<dbReference type="STRING" id="945713.IALB_2790"/>
<dbReference type="KEGG" id="ial:IALB_2790"/>
<dbReference type="CDD" id="cd00562">
    <property type="entry name" value="NifX_NifB"/>
    <property type="match status" value="1"/>
</dbReference>
<proteinExistence type="predicted"/>
<sequence>MNSNFKVAFATNDGVTTFAHFGRAKYFEVIEVKDGNVVSRERREKPDFHSGNTHNHDHHSNHGDRHNTIYSLVEDCDFVVAAGMGYGIYDFLISKGKQPIVTTEKNIEDALINLISGQLVNHSEKLH</sequence>
<feature type="domain" description="Dinitrogenase iron-molybdenum cofactor biosynthesis" evidence="2">
    <location>
        <begin position="16"/>
        <end position="115"/>
    </location>
</feature>
<dbReference type="OrthoDB" id="280278at2"/>
<evidence type="ECO:0000256" key="1">
    <source>
        <dbReference type="SAM" id="MobiDB-lite"/>
    </source>
</evidence>
<dbReference type="AlphaFoldDB" id="I0AND6"/>
<dbReference type="HOGENOM" id="CLU_104194_3_1_10"/>
<name>I0AND6_IGNAJ</name>
<organism evidence="3 4">
    <name type="scientific">Ignavibacterium album (strain DSM 19864 / JCM 16511 / NBRC 101810 / Mat9-16)</name>
    <dbReference type="NCBI Taxonomy" id="945713"/>
    <lineage>
        <taxon>Bacteria</taxon>
        <taxon>Pseudomonadati</taxon>
        <taxon>Ignavibacteriota</taxon>
        <taxon>Ignavibacteria</taxon>
        <taxon>Ignavibacteriales</taxon>
        <taxon>Ignavibacteriaceae</taxon>
        <taxon>Ignavibacterium</taxon>
    </lineage>
</organism>
<gene>
    <name evidence="3" type="ordered locus">IALB_2790</name>
</gene>
<dbReference type="RefSeq" id="WP_014561634.1">
    <property type="nucleotide sequence ID" value="NC_017464.1"/>
</dbReference>
<dbReference type="Proteomes" id="UP000007394">
    <property type="component" value="Chromosome"/>
</dbReference>
<dbReference type="Gene3D" id="3.30.420.130">
    <property type="entry name" value="Dinitrogenase iron-molybdenum cofactor biosynthesis domain"/>
    <property type="match status" value="1"/>
</dbReference>
<accession>I0AND6</accession>
<dbReference type="EMBL" id="CP003418">
    <property type="protein sequence ID" value="AFH50493.1"/>
    <property type="molecule type" value="Genomic_DNA"/>
</dbReference>
<reference evidence="3 4" key="1">
    <citation type="journal article" date="2012" name="Front. Microbiol.">
        <title>Complete genome of Ignavibacterium album, a metabolically versatile, flagellated, facultative anaerobe from the phylum Chlorobi.</title>
        <authorList>
            <person name="Liu Z."/>
            <person name="Frigaard N.-U."/>
            <person name="Vogl K."/>
            <person name="Iino T."/>
            <person name="Ohkuma M."/>
            <person name="Overmann J."/>
            <person name="Bryant D.A."/>
        </authorList>
    </citation>
    <scope>NUCLEOTIDE SEQUENCE [LARGE SCALE GENOMIC DNA]</scope>
    <source>
        <strain evidence="4">DSM 19864 / JCM 16511 / NBRC 101810 / Mat9-16</strain>
    </source>
</reference>
<evidence type="ECO:0000313" key="3">
    <source>
        <dbReference type="EMBL" id="AFH50493.1"/>
    </source>
</evidence>
<dbReference type="eggNOG" id="COG1433">
    <property type="taxonomic scope" value="Bacteria"/>
</dbReference>
<dbReference type="PANTHER" id="PTHR33937">
    <property type="entry name" value="IRON-MOLYBDENUM PROTEIN-RELATED-RELATED"/>
    <property type="match status" value="1"/>
</dbReference>
<dbReference type="InterPro" id="IPR051840">
    <property type="entry name" value="NifX/NifY_domain"/>
</dbReference>
<evidence type="ECO:0000313" key="4">
    <source>
        <dbReference type="Proteomes" id="UP000007394"/>
    </source>
</evidence>
<protein>
    <submittedName>
        <fullName evidence="3">Dinitrogenase iron-molybdenum cofactor biosynthesis protein</fullName>
    </submittedName>
</protein>
<dbReference type="Pfam" id="PF02579">
    <property type="entry name" value="Nitro_FeMo-Co"/>
    <property type="match status" value="1"/>
</dbReference>
<keyword evidence="4" id="KW-1185">Reference proteome</keyword>
<dbReference type="PANTHER" id="PTHR33937:SF2">
    <property type="entry name" value="DINITROGENASE IRON-MOLYBDENUM COFACTOR BIOSYNTHESIS DOMAIN-CONTAINING PROTEIN"/>
    <property type="match status" value="1"/>
</dbReference>
<dbReference type="InterPro" id="IPR036105">
    <property type="entry name" value="DiNase_FeMo-co_biosyn_sf"/>
</dbReference>
<dbReference type="SUPFAM" id="SSF53146">
    <property type="entry name" value="Nitrogenase accessory factor-like"/>
    <property type="match status" value="1"/>
</dbReference>
<dbReference type="InterPro" id="IPR003731">
    <property type="entry name" value="Di-Nase_FeMo-co_biosynth"/>
</dbReference>
<evidence type="ECO:0000259" key="2">
    <source>
        <dbReference type="Pfam" id="PF02579"/>
    </source>
</evidence>